<dbReference type="AlphaFoldDB" id="A0A0A9HLY9"/>
<protein>
    <submittedName>
        <fullName evidence="1">Uncharacterized protein</fullName>
    </submittedName>
</protein>
<dbReference type="EMBL" id="GBRH01161032">
    <property type="protein sequence ID" value="JAE36864.1"/>
    <property type="molecule type" value="Transcribed_RNA"/>
</dbReference>
<reference evidence="1" key="2">
    <citation type="journal article" date="2015" name="Data Brief">
        <title>Shoot transcriptome of the giant reed, Arundo donax.</title>
        <authorList>
            <person name="Barrero R.A."/>
            <person name="Guerrero F.D."/>
            <person name="Moolhuijzen P."/>
            <person name="Goolsby J.A."/>
            <person name="Tidwell J."/>
            <person name="Bellgard S.E."/>
            <person name="Bellgard M.I."/>
        </authorList>
    </citation>
    <scope>NUCLEOTIDE SEQUENCE</scope>
    <source>
        <tissue evidence="1">Shoot tissue taken approximately 20 cm above the soil surface</tissue>
    </source>
</reference>
<accession>A0A0A9HLY9</accession>
<reference evidence="1" key="1">
    <citation type="submission" date="2014-09" db="EMBL/GenBank/DDBJ databases">
        <authorList>
            <person name="Magalhaes I.L.F."/>
            <person name="Oliveira U."/>
            <person name="Santos F.R."/>
            <person name="Vidigal T.H.D.A."/>
            <person name="Brescovit A.D."/>
            <person name="Santos A.J."/>
        </authorList>
    </citation>
    <scope>NUCLEOTIDE SEQUENCE</scope>
    <source>
        <tissue evidence="1">Shoot tissue taken approximately 20 cm above the soil surface</tissue>
    </source>
</reference>
<name>A0A0A9HLY9_ARUDO</name>
<organism evidence="1">
    <name type="scientific">Arundo donax</name>
    <name type="common">Giant reed</name>
    <name type="synonym">Donax arundinaceus</name>
    <dbReference type="NCBI Taxonomy" id="35708"/>
    <lineage>
        <taxon>Eukaryota</taxon>
        <taxon>Viridiplantae</taxon>
        <taxon>Streptophyta</taxon>
        <taxon>Embryophyta</taxon>
        <taxon>Tracheophyta</taxon>
        <taxon>Spermatophyta</taxon>
        <taxon>Magnoliopsida</taxon>
        <taxon>Liliopsida</taxon>
        <taxon>Poales</taxon>
        <taxon>Poaceae</taxon>
        <taxon>PACMAD clade</taxon>
        <taxon>Arundinoideae</taxon>
        <taxon>Arundineae</taxon>
        <taxon>Arundo</taxon>
    </lineage>
</organism>
<proteinExistence type="predicted"/>
<evidence type="ECO:0000313" key="1">
    <source>
        <dbReference type="EMBL" id="JAE36864.1"/>
    </source>
</evidence>
<sequence length="82" mass="9413">MGRIELYLSSSWSLKNNSVKLVFQWVGRFYCYLFWRSESTTVPGLSRISHCSNGFVTQQLVRSYSKFSWATSVTSVCGSLQQ</sequence>